<proteinExistence type="predicted"/>
<organism evidence="1 2">
    <name type="scientific">Sphingobacterium alkalisoli</name>
    <dbReference type="NCBI Taxonomy" id="1874115"/>
    <lineage>
        <taxon>Bacteria</taxon>
        <taxon>Pseudomonadati</taxon>
        <taxon>Bacteroidota</taxon>
        <taxon>Sphingobacteriia</taxon>
        <taxon>Sphingobacteriales</taxon>
        <taxon>Sphingobacteriaceae</taxon>
        <taxon>Sphingobacterium</taxon>
    </lineage>
</organism>
<sequence length="532" mass="58414">MPGAGTSLREFCGTNASGAIFTQSRIGSPHFTQELRYNDPASGGTAQYNGNISQQLWRHGATTNSTFSYTYDKLNRLENGTSTGTMMSEILTYDDMGNISTLTRDNGTAINCGYTGNRLTSLSGRLSGSYTYNANGNALTDRTGMAFTYNHLNLPKTATKSGTSVAYLYDALGAKLRKTATVSGTTTQRDYVGGIEYNKVGSAASAIEMIHTEEGYLQNSGGTYTYHYNLTDHLGNVRATLQRTTATTGTVIQKHDYYPFGKSKAIVTSGINKYLYNGKEVQGELGGLLDYGARFYDAEIGRWNVVDPMAEQMRRHSPYNYAFNNPIRFIDPDGMAPAGVESLLMWARTASAMEEGRNRLESMMYGEDDQEDPPKAKYNVLSGKKVYKKLDDPWEMLFRLISPRTYTDPETGEVYDVDNDGYTVQPLRTGIAGEWIGGKGFVKAAKAVQTQWGWSGTKVWKNLVGRVKSGGTIENLSGKIPTKSEAIKLIEEAGGKIQRIEGPHLSPNPHSYPHINYTTPSGTKGTIKIENL</sequence>
<dbReference type="PANTHER" id="PTHR32305:SF15">
    <property type="entry name" value="PROTEIN RHSA-RELATED"/>
    <property type="match status" value="1"/>
</dbReference>
<dbReference type="InterPro" id="IPR050708">
    <property type="entry name" value="T6SS_VgrG/RHS"/>
</dbReference>
<evidence type="ECO:0000313" key="2">
    <source>
        <dbReference type="Proteomes" id="UP000309872"/>
    </source>
</evidence>
<dbReference type="PANTHER" id="PTHR32305">
    <property type="match status" value="1"/>
</dbReference>
<dbReference type="NCBIfam" id="TIGR03696">
    <property type="entry name" value="Rhs_assc_core"/>
    <property type="match status" value="1"/>
</dbReference>
<name>A0A4U0GM16_9SPHI</name>
<dbReference type="EMBL" id="SUKA01000014">
    <property type="protein sequence ID" value="TJY59707.1"/>
    <property type="molecule type" value="Genomic_DNA"/>
</dbReference>
<reference evidence="1 2" key="1">
    <citation type="submission" date="2019-04" db="EMBL/GenBank/DDBJ databases">
        <title>Sphingobacterium olei sp. nov., isolated from oil-contaminated soil.</title>
        <authorList>
            <person name="Liu B."/>
        </authorList>
    </citation>
    <scope>NUCLEOTIDE SEQUENCE [LARGE SCALE GENOMIC DNA]</scope>
    <source>
        <strain evidence="1 2">Y3L14</strain>
    </source>
</reference>
<dbReference type="Gene3D" id="2.180.10.10">
    <property type="entry name" value="RHS repeat-associated core"/>
    <property type="match status" value="1"/>
</dbReference>
<protein>
    <submittedName>
        <fullName evidence="1">RHS repeat-associated core domain-containing protein</fullName>
    </submittedName>
</protein>
<evidence type="ECO:0000313" key="1">
    <source>
        <dbReference type="EMBL" id="TJY59707.1"/>
    </source>
</evidence>
<dbReference type="OrthoDB" id="2972467at2"/>
<keyword evidence="2" id="KW-1185">Reference proteome</keyword>
<dbReference type="InterPro" id="IPR022385">
    <property type="entry name" value="Rhs_assc_core"/>
</dbReference>
<dbReference type="AlphaFoldDB" id="A0A4U0GM16"/>
<gene>
    <name evidence="1" type="ORF">FAZ19_23485</name>
</gene>
<accession>A0A4U0GM16</accession>
<dbReference type="Proteomes" id="UP000309872">
    <property type="component" value="Unassembled WGS sequence"/>
</dbReference>
<comment type="caution">
    <text evidence="1">The sequence shown here is derived from an EMBL/GenBank/DDBJ whole genome shotgun (WGS) entry which is preliminary data.</text>
</comment>